<evidence type="ECO:0008006" key="5">
    <source>
        <dbReference type="Google" id="ProtNLM"/>
    </source>
</evidence>
<dbReference type="RefSeq" id="WP_181516912.1">
    <property type="nucleotide sequence ID" value="NZ_JABFUB010000032.1"/>
</dbReference>
<dbReference type="Proteomes" id="UP000518091">
    <property type="component" value="Unassembled WGS sequence"/>
</dbReference>
<comment type="caution">
    <text evidence="1">The sequence shown here is derived from an EMBL/GenBank/DDBJ whole genome shotgun (WGS) entry which is preliminary data.</text>
</comment>
<dbReference type="AlphaFoldDB" id="A0A7W0AF52"/>
<organism evidence="1 3">
    <name type="scientific">Billgrantia kenyensis</name>
    <dbReference type="NCBI Taxonomy" id="321266"/>
    <lineage>
        <taxon>Bacteria</taxon>
        <taxon>Pseudomonadati</taxon>
        <taxon>Pseudomonadota</taxon>
        <taxon>Gammaproteobacteria</taxon>
        <taxon>Oceanospirillales</taxon>
        <taxon>Halomonadaceae</taxon>
        <taxon>Billgrantia</taxon>
    </lineage>
</organism>
<evidence type="ECO:0000313" key="1">
    <source>
        <dbReference type="EMBL" id="MBA2781041.1"/>
    </source>
</evidence>
<dbReference type="EMBL" id="JACEFT010000042">
    <property type="protein sequence ID" value="MBA2781041.1"/>
    <property type="molecule type" value="Genomic_DNA"/>
</dbReference>
<sequence>MKVMHTGGILGASSTAAKIAGKRPMPSLRQEDTAMPEKPTTIARLALVLDELLTLAEAHERAEVTRYRRLAFSFLPFDTAISRLMASLGIQCEMRVEELRRLCRQTGLPESTPGPATTSPPPFFINSHPLALETLAQTVKDAEYSLHFHKHLREASTVPALYPALSAIIKQKHAEHMVLEGFLASRTETRQMEQSA</sequence>
<reference evidence="1 3" key="2">
    <citation type="submission" date="2020-07" db="EMBL/GenBank/DDBJ databases">
        <title>Identification of Halomonas strains.</title>
        <authorList>
            <person name="Xiao Z."/>
            <person name="Shen J."/>
        </authorList>
    </citation>
    <scope>NUCLEOTIDE SEQUENCE [LARGE SCALE GENOMIC DNA]</scope>
    <source>
        <strain evidence="1 3">DSM 17331</strain>
    </source>
</reference>
<proteinExistence type="predicted"/>
<dbReference type="EMBL" id="JABFUB010000032">
    <property type="protein sequence ID" value="MCG6663769.1"/>
    <property type="molecule type" value="Genomic_DNA"/>
</dbReference>
<protein>
    <recommendedName>
        <fullName evidence="5">Ferritin/DPS protein domain-containing protein</fullName>
    </recommendedName>
</protein>
<reference evidence="2 4" key="1">
    <citation type="submission" date="2020-05" db="EMBL/GenBank/DDBJ databases">
        <title>Comparative genomic analysis of denitrifying bacteria from Halomonas genus.</title>
        <authorList>
            <person name="Wang L."/>
            <person name="Shao Z."/>
        </authorList>
    </citation>
    <scope>NUCLEOTIDE SEQUENCE [LARGE SCALE GENOMIC DNA]</scope>
    <source>
        <strain evidence="2 4">DSM 17331</strain>
    </source>
</reference>
<evidence type="ECO:0000313" key="2">
    <source>
        <dbReference type="EMBL" id="MCG6663769.1"/>
    </source>
</evidence>
<accession>A0A7W0AF52</accession>
<evidence type="ECO:0000313" key="3">
    <source>
        <dbReference type="Proteomes" id="UP000518091"/>
    </source>
</evidence>
<keyword evidence="4" id="KW-1185">Reference proteome</keyword>
<evidence type="ECO:0000313" key="4">
    <source>
        <dbReference type="Proteomes" id="UP000814353"/>
    </source>
</evidence>
<name>A0A7W0AF52_9GAMM</name>
<dbReference type="Proteomes" id="UP000814353">
    <property type="component" value="Unassembled WGS sequence"/>
</dbReference>
<gene>
    <name evidence="1" type="ORF">H1D44_19345</name>
    <name evidence="2" type="ORF">HOP48_19760</name>
</gene>